<dbReference type="STRING" id="1367852.SAMN05216516_12018"/>
<name>A0A1I5BQF2_9GAMM</name>
<dbReference type="AlphaFoldDB" id="A0A1I5BQF2"/>
<gene>
    <name evidence="1" type="ORF">SAMN05216516_12018</name>
</gene>
<keyword evidence="2" id="KW-1185">Reference proteome</keyword>
<sequence>MNGNLTTVVAESEITLAPDLTIKVLLLSDGNRIIPEDDMQRACEWIGADWSSLQAMTQTTLKGG</sequence>
<dbReference type="RefSeq" id="WP_092880223.1">
    <property type="nucleotide sequence ID" value="NZ_FOVC01000020.1"/>
</dbReference>
<dbReference type="EMBL" id="FOVC01000020">
    <property type="protein sequence ID" value="SFN76907.1"/>
    <property type="molecule type" value="Genomic_DNA"/>
</dbReference>
<proteinExistence type="predicted"/>
<evidence type="ECO:0000313" key="2">
    <source>
        <dbReference type="Proteomes" id="UP000242222"/>
    </source>
</evidence>
<reference evidence="2" key="1">
    <citation type="submission" date="2016-10" db="EMBL/GenBank/DDBJ databases">
        <authorList>
            <person name="Varghese N."/>
            <person name="Submissions S."/>
        </authorList>
    </citation>
    <scope>NUCLEOTIDE SEQUENCE [LARGE SCALE GENOMIC DNA]</scope>
    <source>
        <strain evidence="2">N6PO6</strain>
    </source>
</reference>
<organism evidence="1 2">
    <name type="scientific">Izhakiella capsodis</name>
    <dbReference type="NCBI Taxonomy" id="1367852"/>
    <lineage>
        <taxon>Bacteria</taxon>
        <taxon>Pseudomonadati</taxon>
        <taxon>Pseudomonadota</taxon>
        <taxon>Gammaproteobacteria</taxon>
        <taxon>Enterobacterales</taxon>
        <taxon>Erwiniaceae</taxon>
        <taxon>Izhakiella</taxon>
    </lineage>
</organism>
<evidence type="ECO:0000313" key="1">
    <source>
        <dbReference type="EMBL" id="SFN76907.1"/>
    </source>
</evidence>
<dbReference type="OrthoDB" id="4762429at2"/>
<protein>
    <submittedName>
        <fullName evidence="1">Uncharacterized protein</fullName>
    </submittedName>
</protein>
<accession>A0A1I5BQF2</accession>
<dbReference type="Proteomes" id="UP000242222">
    <property type="component" value="Unassembled WGS sequence"/>
</dbReference>